<dbReference type="GO" id="GO:0005576">
    <property type="term" value="C:extracellular region"/>
    <property type="evidence" value="ECO:0007669"/>
    <property type="project" value="InterPro"/>
</dbReference>
<dbReference type="InterPro" id="IPR048955">
    <property type="entry name" value="Cip1-like_core"/>
</dbReference>
<organism evidence="5 6">
    <name type="scientific">Orbilia blumenaviensis</name>
    <dbReference type="NCBI Taxonomy" id="1796055"/>
    <lineage>
        <taxon>Eukaryota</taxon>
        <taxon>Fungi</taxon>
        <taxon>Dikarya</taxon>
        <taxon>Ascomycota</taxon>
        <taxon>Pezizomycotina</taxon>
        <taxon>Orbiliomycetes</taxon>
        <taxon>Orbiliales</taxon>
        <taxon>Orbiliaceae</taxon>
        <taxon>Orbilia</taxon>
    </lineage>
</organism>
<dbReference type="PROSITE" id="PS00562">
    <property type="entry name" value="CBM1_1"/>
    <property type="match status" value="1"/>
</dbReference>
<dbReference type="Proteomes" id="UP001373714">
    <property type="component" value="Unassembled WGS sequence"/>
</dbReference>
<dbReference type="Pfam" id="PF21340">
    <property type="entry name" value="Polysacc_lyase-like"/>
    <property type="match status" value="1"/>
</dbReference>
<protein>
    <recommendedName>
        <fullName evidence="4">CBM1 domain-containing protein</fullName>
    </recommendedName>
</protein>
<accession>A0AAV9UB72</accession>
<proteinExistence type="predicted"/>
<dbReference type="PROSITE" id="PS51164">
    <property type="entry name" value="CBM1_2"/>
    <property type="match status" value="1"/>
</dbReference>
<dbReference type="Gene3D" id="2.60.120.200">
    <property type="match status" value="1"/>
</dbReference>
<evidence type="ECO:0000313" key="6">
    <source>
        <dbReference type="Proteomes" id="UP001373714"/>
    </source>
</evidence>
<dbReference type="InterPro" id="IPR035971">
    <property type="entry name" value="CBD_sf"/>
</dbReference>
<dbReference type="SMART" id="SM00236">
    <property type="entry name" value="fCBD"/>
    <property type="match status" value="1"/>
</dbReference>
<gene>
    <name evidence="5" type="ORF">TWF730_002592</name>
</gene>
<evidence type="ECO:0000259" key="4">
    <source>
        <dbReference type="PROSITE" id="PS51164"/>
    </source>
</evidence>
<evidence type="ECO:0000313" key="5">
    <source>
        <dbReference type="EMBL" id="KAK6338529.1"/>
    </source>
</evidence>
<dbReference type="Pfam" id="PF00734">
    <property type="entry name" value="CBM_1"/>
    <property type="match status" value="1"/>
</dbReference>
<evidence type="ECO:0000256" key="2">
    <source>
        <dbReference type="SAM" id="MobiDB-lite"/>
    </source>
</evidence>
<feature type="region of interest" description="Disordered" evidence="2">
    <location>
        <begin position="258"/>
        <end position="294"/>
    </location>
</feature>
<reference evidence="5 6" key="1">
    <citation type="submission" date="2019-10" db="EMBL/GenBank/DDBJ databases">
        <authorList>
            <person name="Palmer J.M."/>
        </authorList>
    </citation>
    <scope>NUCLEOTIDE SEQUENCE [LARGE SCALE GENOMIC DNA]</scope>
    <source>
        <strain evidence="5 6">TWF730</strain>
    </source>
</reference>
<dbReference type="AlphaFoldDB" id="A0AAV9UB72"/>
<dbReference type="EMBL" id="JAVHNS010000012">
    <property type="protein sequence ID" value="KAK6338529.1"/>
    <property type="molecule type" value="Genomic_DNA"/>
</dbReference>
<dbReference type="GO" id="GO:0030248">
    <property type="term" value="F:cellulose binding"/>
    <property type="evidence" value="ECO:0007669"/>
    <property type="project" value="InterPro"/>
</dbReference>
<evidence type="ECO:0000256" key="1">
    <source>
        <dbReference type="ARBA" id="ARBA00022729"/>
    </source>
</evidence>
<feature type="compositionally biased region" description="Low complexity" evidence="2">
    <location>
        <begin position="258"/>
        <end position="290"/>
    </location>
</feature>
<sequence length="329" mass="34629">MLRQTALLAVALLPAFSFAQISEDFEGGWDQSKWSIYAPDCSQGGSVSLDTSTGHSGSNSIKISGAGGYCGHIFVGTKQVPAGDVYVRAWVKASNALTNSHVTFITMPDSSLGTNKHLRIGGQNSILMYNRETDDATLPDLSPQGVGTSTGLPTGSFQCFEYHIGSDGTIETWLNGDAIAGLTVGPGISNPNAQQWTRSSYSPKLTGIYFGWESYGGDANTLWYDDIVIGSSRVGCSGSQPTTTARTTTTAIRTTTVVTTTRTTTPATTTRTTTPVTTPRTTTSATTTTANSPAQSQWGQCGGVGWTGPTTCVSGTTCKELNPYYSQCL</sequence>
<comment type="caution">
    <text evidence="5">The sequence shown here is derived from an EMBL/GenBank/DDBJ whole genome shotgun (WGS) entry which is preliminary data.</text>
</comment>
<keyword evidence="6" id="KW-1185">Reference proteome</keyword>
<feature type="chain" id="PRO_5043440788" description="CBM1 domain-containing protein" evidence="3">
    <location>
        <begin position="20"/>
        <end position="329"/>
    </location>
</feature>
<dbReference type="InterPro" id="IPR000254">
    <property type="entry name" value="CBD"/>
</dbReference>
<feature type="domain" description="CBM1" evidence="4">
    <location>
        <begin position="293"/>
        <end position="329"/>
    </location>
</feature>
<dbReference type="GO" id="GO:0005975">
    <property type="term" value="P:carbohydrate metabolic process"/>
    <property type="evidence" value="ECO:0007669"/>
    <property type="project" value="InterPro"/>
</dbReference>
<name>A0AAV9UB72_9PEZI</name>
<keyword evidence="1 3" id="KW-0732">Signal</keyword>
<feature type="signal peptide" evidence="3">
    <location>
        <begin position="1"/>
        <end position="19"/>
    </location>
</feature>
<evidence type="ECO:0000256" key="3">
    <source>
        <dbReference type="SAM" id="SignalP"/>
    </source>
</evidence>
<dbReference type="SUPFAM" id="SSF57180">
    <property type="entry name" value="Cellulose-binding domain"/>
    <property type="match status" value="1"/>
</dbReference>